<accession>A0ABS6E329</accession>
<gene>
    <name evidence="2" type="ORF">KQI42_03130</name>
</gene>
<dbReference type="EMBL" id="JAHLPM010000002">
    <property type="protein sequence ID" value="MBU5436986.1"/>
    <property type="molecule type" value="Genomic_DNA"/>
</dbReference>
<dbReference type="RefSeq" id="WP_216516650.1">
    <property type="nucleotide sequence ID" value="NZ_JAHLPM010000002.1"/>
</dbReference>
<evidence type="ECO:0000313" key="3">
    <source>
        <dbReference type="Proteomes" id="UP000749471"/>
    </source>
</evidence>
<name>A0ABS6E329_9FIRM</name>
<proteinExistence type="predicted"/>
<protein>
    <recommendedName>
        <fullName evidence="4">Organic solvent tolerance-like N-terminal domain-containing protein</fullName>
    </recommendedName>
</protein>
<reference evidence="2 3" key="1">
    <citation type="submission" date="2021-06" db="EMBL/GenBank/DDBJ databases">
        <authorList>
            <person name="Sun Q."/>
            <person name="Li D."/>
        </authorList>
    </citation>
    <scope>NUCLEOTIDE SEQUENCE [LARGE SCALE GENOMIC DNA]</scope>
    <source>
        <strain evidence="2 3">MSJ-40</strain>
    </source>
</reference>
<keyword evidence="3" id="KW-1185">Reference proteome</keyword>
<organism evidence="2 3">
    <name type="scientific">Tissierella simiarum</name>
    <dbReference type="NCBI Taxonomy" id="2841534"/>
    <lineage>
        <taxon>Bacteria</taxon>
        <taxon>Bacillati</taxon>
        <taxon>Bacillota</taxon>
        <taxon>Tissierellia</taxon>
        <taxon>Tissierellales</taxon>
        <taxon>Tissierellaceae</taxon>
        <taxon>Tissierella</taxon>
    </lineage>
</organism>
<dbReference type="Proteomes" id="UP000749471">
    <property type="component" value="Unassembled WGS sequence"/>
</dbReference>
<dbReference type="PROSITE" id="PS51257">
    <property type="entry name" value="PROKAR_LIPOPROTEIN"/>
    <property type="match status" value="1"/>
</dbReference>
<sequence>MKNKVIILLTIMLIITSCPVFGAGETSLSGTIEGLNFKDNIITLLDYKGRTHEIKVLPTTTLQIEGLKKKLVDFYFGQEIEVAMRNNTAIKVVGFTEDDPELDGYIMAGSRFKRGQVLFISQNQIEIKGIQGREKYRITPNTSLFKNGRVINLFQIKEGDNVVLTFDSIYTSEVDTIKVEDEEKHISGILRGKIELVDERNKEVLIKSPYIYKEGKWETYSDHVVKLKVSEGNLYNGGDKISLKKLKNFKDKEAYIAFDESFGKITVSKLNVKNGLAQGYQSKVRSIEYGTGKMVVDNNLIFFNDGTIVIKDNRLVDSLNIDRNKDVLVTADNVKGNKNANLVSISSTTVLDDRIDGSKILVYRGKIEDIYEYEVKIGKINYRLDYLMLNDYKWKEIKDSERFTLSEDTLIYDSQLKETITANQFISSRFINYTDIKNQTLRDRLKNNFYKNKTAYFVVRESEYGKELLALNITPHIQEYRQNVNLNYSTLGEIKAIDYDRGTLTLSKVKNYNTLNNRWENANDETIDINKSVILLNDIPIPRDKIYTLRQGAKVYVLKNKTSSIDDGYVLLIED</sequence>
<evidence type="ECO:0000256" key="1">
    <source>
        <dbReference type="SAM" id="SignalP"/>
    </source>
</evidence>
<feature type="signal peptide" evidence="1">
    <location>
        <begin position="1"/>
        <end position="22"/>
    </location>
</feature>
<comment type="caution">
    <text evidence="2">The sequence shown here is derived from an EMBL/GenBank/DDBJ whole genome shotgun (WGS) entry which is preliminary data.</text>
</comment>
<keyword evidence="1" id="KW-0732">Signal</keyword>
<evidence type="ECO:0008006" key="4">
    <source>
        <dbReference type="Google" id="ProtNLM"/>
    </source>
</evidence>
<feature type="chain" id="PRO_5045444041" description="Organic solvent tolerance-like N-terminal domain-containing protein" evidence="1">
    <location>
        <begin position="23"/>
        <end position="575"/>
    </location>
</feature>
<evidence type="ECO:0000313" key="2">
    <source>
        <dbReference type="EMBL" id="MBU5436986.1"/>
    </source>
</evidence>